<dbReference type="AlphaFoldDB" id="A0A084SLS8"/>
<evidence type="ECO:0000313" key="1">
    <source>
        <dbReference type="EMBL" id="KFA89413.1"/>
    </source>
</evidence>
<proteinExistence type="predicted"/>
<comment type="caution">
    <text evidence="1">The sequence shown here is derived from an EMBL/GenBank/DDBJ whole genome shotgun (WGS) entry which is preliminary data.</text>
</comment>
<evidence type="ECO:0000313" key="2">
    <source>
        <dbReference type="Proteomes" id="UP000028547"/>
    </source>
</evidence>
<accession>A0A084SLS8</accession>
<protein>
    <submittedName>
        <fullName evidence="1">Uncharacterized protein</fullName>
    </submittedName>
</protein>
<dbReference type="Proteomes" id="UP000028547">
    <property type="component" value="Unassembled WGS sequence"/>
</dbReference>
<gene>
    <name evidence="1" type="ORF">Q664_34985</name>
</gene>
<reference evidence="1 2" key="1">
    <citation type="submission" date="2014-07" db="EMBL/GenBank/DDBJ databases">
        <title>Draft Genome Sequence of Gephyronic Acid Producer, Cystobacter violaceus Strain Cb vi76.</title>
        <authorList>
            <person name="Stevens D.C."/>
            <person name="Young J."/>
            <person name="Carmichael R."/>
            <person name="Tan J."/>
            <person name="Taylor R.E."/>
        </authorList>
    </citation>
    <scope>NUCLEOTIDE SEQUENCE [LARGE SCALE GENOMIC DNA]</scope>
    <source>
        <strain evidence="1 2">Cb vi76</strain>
    </source>
</reference>
<dbReference type="EMBL" id="JPMI01000244">
    <property type="protein sequence ID" value="KFA89413.1"/>
    <property type="molecule type" value="Genomic_DNA"/>
</dbReference>
<name>A0A084SLS8_9BACT</name>
<organism evidence="1 2">
    <name type="scientific">Archangium violaceum Cb vi76</name>
    <dbReference type="NCBI Taxonomy" id="1406225"/>
    <lineage>
        <taxon>Bacteria</taxon>
        <taxon>Pseudomonadati</taxon>
        <taxon>Myxococcota</taxon>
        <taxon>Myxococcia</taxon>
        <taxon>Myxococcales</taxon>
        <taxon>Cystobacterineae</taxon>
        <taxon>Archangiaceae</taxon>
        <taxon>Archangium</taxon>
    </lineage>
</organism>
<sequence length="302" mass="33629">MVLLQVTMGSMFHRAKSRLLSALVLLAVHQTGCLSELDSVEVVGECGPRDLTPECCLKKNPGQWEQCTGSSEMAHVAETAPRSVSTSTKIAAGATVVVMAGALIPQINSAERKGVALATDLLAKVERAIEQCVRQADQKVNDYHFNGRSPSRELCQQVKVGEKTTWAVYLGLFKHEESWPCLREALDKLLPERYLLHPRFQLDDVTGMWTFLHETRVKQIVSEKGWKGLWGTIEPDVVLLDEKGFIVHVYDLKFPCPASNGAQWGSYTVGRWKDEDQGAVYEDALQVKPRLVSPRQGVVRED</sequence>